<dbReference type="EMBL" id="JAZHXI010000007">
    <property type="protein sequence ID" value="KAL2070145.1"/>
    <property type="molecule type" value="Genomic_DNA"/>
</dbReference>
<evidence type="ECO:0000313" key="3">
    <source>
        <dbReference type="Proteomes" id="UP001595075"/>
    </source>
</evidence>
<evidence type="ECO:0000313" key="2">
    <source>
        <dbReference type="EMBL" id="KAL2070145.1"/>
    </source>
</evidence>
<organism evidence="2 3">
    <name type="scientific">Oculimacula yallundae</name>
    <dbReference type="NCBI Taxonomy" id="86028"/>
    <lineage>
        <taxon>Eukaryota</taxon>
        <taxon>Fungi</taxon>
        <taxon>Dikarya</taxon>
        <taxon>Ascomycota</taxon>
        <taxon>Pezizomycotina</taxon>
        <taxon>Leotiomycetes</taxon>
        <taxon>Helotiales</taxon>
        <taxon>Ploettnerulaceae</taxon>
        <taxon>Oculimacula</taxon>
    </lineage>
</organism>
<feature type="signal peptide" evidence="1">
    <location>
        <begin position="1"/>
        <end position="17"/>
    </location>
</feature>
<protein>
    <submittedName>
        <fullName evidence="2">Uncharacterized protein</fullName>
    </submittedName>
</protein>
<keyword evidence="3" id="KW-1185">Reference proteome</keyword>
<comment type="caution">
    <text evidence="2">The sequence shown here is derived from an EMBL/GenBank/DDBJ whole genome shotgun (WGS) entry which is preliminary data.</text>
</comment>
<dbReference type="Proteomes" id="UP001595075">
    <property type="component" value="Unassembled WGS sequence"/>
</dbReference>
<name>A0ABR4CJK2_9HELO</name>
<keyword evidence="1" id="KW-0732">Signal</keyword>
<reference evidence="2 3" key="1">
    <citation type="journal article" date="2024" name="Commun. Biol.">
        <title>Comparative genomic analysis of thermophilic fungi reveals convergent evolutionary adaptations and gene losses.</title>
        <authorList>
            <person name="Steindorff A.S."/>
            <person name="Aguilar-Pontes M.V."/>
            <person name="Robinson A.J."/>
            <person name="Andreopoulos B."/>
            <person name="LaButti K."/>
            <person name="Kuo A."/>
            <person name="Mondo S."/>
            <person name="Riley R."/>
            <person name="Otillar R."/>
            <person name="Haridas S."/>
            <person name="Lipzen A."/>
            <person name="Grimwood J."/>
            <person name="Schmutz J."/>
            <person name="Clum A."/>
            <person name="Reid I.D."/>
            <person name="Moisan M.C."/>
            <person name="Butler G."/>
            <person name="Nguyen T.T.M."/>
            <person name="Dewar K."/>
            <person name="Conant G."/>
            <person name="Drula E."/>
            <person name="Henrissat B."/>
            <person name="Hansel C."/>
            <person name="Singer S."/>
            <person name="Hutchinson M.I."/>
            <person name="de Vries R.P."/>
            <person name="Natvig D.O."/>
            <person name="Powell A.J."/>
            <person name="Tsang A."/>
            <person name="Grigoriev I.V."/>
        </authorList>
    </citation>
    <scope>NUCLEOTIDE SEQUENCE [LARGE SCALE GENOMIC DNA]</scope>
    <source>
        <strain evidence="2 3">CBS 494.80</strain>
    </source>
</reference>
<sequence>MQFSKFIMVAFAATAMAYVDCRTPTNAELSNRCTTREQVAGCRGQCVQKCSDTSANTPICINKANNDFDCVCATVAGGDPGF</sequence>
<proteinExistence type="predicted"/>
<gene>
    <name evidence="2" type="ORF">VTL71DRAFT_14825</name>
</gene>
<feature type="chain" id="PRO_5046577746" evidence="1">
    <location>
        <begin position="18"/>
        <end position="82"/>
    </location>
</feature>
<evidence type="ECO:0000256" key="1">
    <source>
        <dbReference type="SAM" id="SignalP"/>
    </source>
</evidence>
<accession>A0ABR4CJK2</accession>